<keyword evidence="1" id="KW-0456">Lyase</keyword>
<organism evidence="3 4">
    <name type="scientific">Catenulispora pinistramenti</name>
    <dbReference type="NCBI Taxonomy" id="2705254"/>
    <lineage>
        <taxon>Bacteria</taxon>
        <taxon>Bacillati</taxon>
        <taxon>Actinomycetota</taxon>
        <taxon>Actinomycetes</taxon>
        <taxon>Catenulisporales</taxon>
        <taxon>Catenulisporaceae</taxon>
        <taxon>Catenulispora</taxon>
    </lineage>
</organism>
<dbReference type="Proteomes" id="UP000730482">
    <property type="component" value="Unassembled WGS sequence"/>
</dbReference>
<dbReference type="PANTHER" id="PTHR21240:SF30">
    <property type="entry name" value="AMIDOHYDROLASE-RELATED DOMAIN-CONTAINING PROTEIN-RELATED"/>
    <property type="match status" value="1"/>
</dbReference>
<name>A0ABS5L4I6_9ACTN</name>
<dbReference type="PANTHER" id="PTHR21240">
    <property type="entry name" value="2-AMINO-3-CARBOXYLMUCONATE-6-SEMIALDEHYDE DECARBOXYLASE"/>
    <property type="match status" value="1"/>
</dbReference>
<keyword evidence="4" id="KW-1185">Reference proteome</keyword>
<evidence type="ECO:0000313" key="3">
    <source>
        <dbReference type="EMBL" id="MBS2553222.1"/>
    </source>
</evidence>
<proteinExistence type="predicted"/>
<evidence type="ECO:0000313" key="4">
    <source>
        <dbReference type="Proteomes" id="UP000730482"/>
    </source>
</evidence>
<comment type="caution">
    <text evidence="3">The sequence shown here is derived from an EMBL/GenBank/DDBJ whole genome shotgun (WGS) entry which is preliminary data.</text>
</comment>
<dbReference type="RefSeq" id="WP_212019551.1">
    <property type="nucleotide sequence ID" value="NZ_JAAFYZ010000240.1"/>
</dbReference>
<sequence>MNGYIALEEAIAFPALASRRPPMPYPDNIQPDFIAHVMARLPDVTDFRLPDMDANGVAMQVLSLTVPGIEADPDPRRAVADARFVNDSLAAIVHTHPTRFAAFAALPLQNPDAAVEELHRAVGHLGFKGVLVNDHIQGEYLDAPAFDQVWSTLAELDVPLYLHPGMPPADRWHVLDGHPELDGALWSWQATTGGHAMRVVMSGVFDRHPTARMILGHGGEFLPFQLSRFDSRYATLTVPKPLLRNPSEYFGTNVLATTSGLLAPAAIEALVHVIGAEAVLFAIDYPYEQTDRAIAALDRTALPEGDKQKIAFGNARRLLRL</sequence>
<protein>
    <submittedName>
        <fullName evidence="3">Amidohydrolase</fullName>
    </submittedName>
</protein>
<gene>
    <name evidence="3" type="ORF">KGQ19_40855</name>
</gene>
<dbReference type="Gene3D" id="3.20.20.140">
    <property type="entry name" value="Metal-dependent hydrolases"/>
    <property type="match status" value="1"/>
</dbReference>
<dbReference type="InterPro" id="IPR032466">
    <property type="entry name" value="Metal_Hydrolase"/>
</dbReference>
<dbReference type="InterPro" id="IPR032465">
    <property type="entry name" value="ACMSD"/>
</dbReference>
<evidence type="ECO:0000259" key="2">
    <source>
        <dbReference type="Pfam" id="PF04909"/>
    </source>
</evidence>
<dbReference type="EMBL" id="JAAFYZ010000240">
    <property type="protein sequence ID" value="MBS2553222.1"/>
    <property type="molecule type" value="Genomic_DNA"/>
</dbReference>
<dbReference type="InterPro" id="IPR006680">
    <property type="entry name" value="Amidohydro-rel"/>
</dbReference>
<accession>A0ABS5L4I6</accession>
<reference evidence="3 4" key="1">
    <citation type="submission" date="2020-02" db="EMBL/GenBank/DDBJ databases">
        <title>Acidophilic actinobacteria isolated from forest soil.</title>
        <authorList>
            <person name="Golinska P."/>
        </authorList>
    </citation>
    <scope>NUCLEOTIDE SEQUENCE [LARGE SCALE GENOMIC DNA]</scope>
    <source>
        <strain evidence="3 4">NL8</strain>
    </source>
</reference>
<dbReference type="SUPFAM" id="SSF51556">
    <property type="entry name" value="Metallo-dependent hydrolases"/>
    <property type="match status" value="1"/>
</dbReference>
<evidence type="ECO:0000256" key="1">
    <source>
        <dbReference type="ARBA" id="ARBA00023239"/>
    </source>
</evidence>
<feature type="domain" description="Amidohydrolase-related" evidence="2">
    <location>
        <begin position="35"/>
        <end position="321"/>
    </location>
</feature>
<dbReference type="Pfam" id="PF04909">
    <property type="entry name" value="Amidohydro_2"/>
    <property type="match status" value="1"/>
</dbReference>